<dbReference type="InterPro" id="IPR025669">
    <property type="entry name" value="AAA_dom"/>
</dbReference>
<reference evidence="10 11" key="1">
    <citation type="submission" date="2017-07" db="EMBL/GenBank/DDBJ databases">
        <title>Paenibacillus herberti R33 genome sequencing and assembly.</title>
        <authorList>
            <person name="Su W."/>
        </authorList>
    </citation>
    <scope>NUCLEOTIDE SEQUENCE [LARGE SCALE GENOMIC DNA]</scope>
    <source>
        <strain evidence="10 11">R33</strain>
    </source>
</reference>
<dbReference type="GO" id="GO:0005524">
    <property type="term" value="F:ATP binding"/>
    <property type="evidence" value="ECO:0007669"/>
    <property type="project" value="UniProtKB-KW"/>
</dbReference>
<dbReference type="InterPro" id="IPR005702">
    <property type="entry name" value="Wzc-like_C"/>
</dbReference>
<protein>
    <recommendedName>
        <fullName evidence="2">non-specific protein-tyrosine kinase</fullName>
        <ecNumber evidence="2">2.7.10.2</ecNumber>
    </recommendedName>
</protein>
<dbReference type="AlphaFoldDB" id="A0A229NV61"/>
<evidence type="ECO:0000256" key="6">
    <source>
        <dbReference type="ARBA" id="ARBA00022840"/>
    </source>
</evidence>
<comment type="caution">
    <text evidence="10">The sequence shown here is derived from an EMBL/GenBank/DDBJ whole genome shotgun (WGS) entry which is preliminary data.</text>
</comment>
<evidence type="ECO:0000313" key="10">
    <source>
        <dbReference type="EMBL" id="OXM13714.1"/>
    </source>
</evidence>
<dbReference type="CDD" id="cd05387">
    <property type="entry name" value="BY-kinase"/>
    <property type="match status" value="1"/>
</dbReference>
<evidence type="ECO:0000256" key="7">
    <source>
        <dbReference type="ARBA" id="ARBA00023137"/>
    </source>
</evidence>
<dbReference type="GO" id="GO:0004715">
    <property type="term" value="F:non-membrane spanning protein tyrosine kinase activity"/>
    <property type="evidence" value="ECO:0007669"/>
    <property type="project" value="UniProtKB-EC"/>
</dbReference>
<name>A0A229NV61_9BACL</name>
<proteinExistence type="inferred from homology"/>
<evidence type="ECO:0000256" key="5">
    <source>
        <dbReference type="ARBA" id="ARBA00022777"/>
    </source>
</evidence>
<keyword evidence="3" id="KW-0808">Transferase</keyword>
<dbReference type="GO" id="GO:0005886">
    <property type="term" value="C:plasma membrane"/>
    <property type="evidence" value="ECO:0007669"/>
    <property type="project" value="TreeGrafter"/>
</dbReference>
<evidence type="ECO:0000256" key="3">
    <source>
        <dbReference type="ARBA" id="ARBA00022679"/>
    </source>
</evidence>
<dbReference type="SUPFAM" id="SSF52540">
    <property type="entry name" value="P-loop containing nucleoside triphosphate hydrolases"/>
    <property type="match status" value="1"/>
</dbReference>
<dbReference type="PANTHER" id="PTHR32309">
    <property type="entry name" value="TYROSINE-PROTEIN KINASE"/>
    <property type="match status" value="1"/>
</dbReference>
<evidence type="ECO:0000256" key="8">
    <source>
        <dbReference type="ARBA" id="ARBA00051245"/>
    </source>
</evidence>
<sequence length="213" mass="23273">MSIQTGSLSPMLESIQVPLLNDLCQSLRATIDFAAARSNIQSIAITSPSPQEGKTTIIVQLAIAYALAGKKVLIVDANLRRPNLHTLFNQQRREGLADYLGLTIPLDDVIRPSGISNLDLVTSGSMVSHSTQLMSSDRLLDLFREASTRYDRVLADTSSMLELADAQLVASACDGVLLVAEHSKTRRDQLQKSSKMIMQLDKPLLGTVLNKQR</sequence>
<keyword evidence="6" id="KW-0067">ATP-binding</keyword>
<keyword evidence="7" id="KW-0829">Tyrosine-protein kinase</keyword>
<evidence type="ECO:0000259" key="9">
    <source>
        <dbReference type="Pfam" id="PF13614"/>
    </source>
</evidence>
<dbReference type="OrthoDB" id="9794577at2"/>
<accession>A0A229NV61</accession>
<feature type="domain" description="AAA" evidence="9">
    <location>
        <begin position="52"/>
        <end position="185"/>
    </location>
</feature>
<organism evidence="10 11">
    <name type="scientific">Paenibacillus herberti</name>
    <dbReference type="NCBI Taxonomy" id="1619309"/>
    <lineage>
        <taxon>Bacteria</taxon>
        <taxon>Bacillati</taxon>
        <taxon>Bacillota</taxon>
        <taxon>Bacilli</taxon>
        <taxon>Bacillales</taxon>
        <taxon>Paenibacillaceae</taxon>
        <taxon>Paenibacillus</taxon>
    </lineage>
</organism>
<dbReference type="NCBIfam" id="TIGR01007">
    <property type="entry name" value="eps_fam"/>
    <property type="match status" value="1"/>
</dbReference>
<evidence type="ECO:0000256" key="4">
    <source>
        <dbReference type="ARBA" id="ARBA00022741"/>
    </source>
</evidence>
<dbReference type="EMBL" id="NMUQ01000003">
    <property type="protein sequence ID" value="OXM13714.1"/>
    <property type="molecule type" value="Genomic_DNA"/>
</dbReference>
<comment type="catalytic activity">
    <reaction evidence="8">
        <text>L-tyrosyl-[protein] + ATP = O-phospho-L-tyrosyl-[protein] + ADP + H(+)</text>
        <dbReference type="Rhea" id="RHEA:10596"/>
        <dbReference type="Rhea" id="RHEA-COMP:10136"/>
        <dbReference type="Rhea" id="RHEA-COMP:20101"/>
        <dbReference type="ChEBI" id="CHEBI:15378"/>
        <dbReference type="ChEBI" id="CHEBI:30616"/>
        <dbReference type="ChEBI" id="CHEBI:46858"/>
        <dbReference type="ChEBI" id="CHEBI:61978"/>
        <dbReference type="ChEBI" id="CHEBI:456216"/>
        <dbReference type="EC" id="2.7.10.2"/>
    </reaction>
</comment>
<gene>
    <name evidence="10" type="ORF">CGZ75_22105</name>
</gene>
<evidence type="ECO:0000256" key="2">
    <source>
        <dbReference type="ARBA" id="ARBA00011903"/>
    </source>
</evidence>
<keyword evidence="11" id="KW-1185">Reference proteome</keyword>
<dbReference type="RefSeq" id="WP_089526416.1">
    <property type="nucleotide sequence ID" value="NZ_NMUQ01000003.1"/>
</dbReference>
<evidence type="ECO:0000256" key="1">
    <source>
        <dbReference type="ARBA" id="ARBA00007316"/>
    </source>
</evidence>
<keyword evidence="4" id="KW-0547">Nucleotide-binding</keyword>
<dbReference type="Proteomes" id="UP000215145">
    <property type="component" value="Unassembled WGS sequence"/>
</dbReference>
<evidence type="ECO:0000313" key="11">
    <source>
        <dbReference type="Proteomes" id="UP000215145"/>
    </source>
</evidence>
<dbReference type="InterPro" id="IPR050445">
    <property type="entry name" value="Bact_polysacc_biosynth/exp"/>
</dbReference>
<keyword evidence="5" id="KW-0418">Kinase</keyword>
<dbReference type="PANTHER" id="PTHR32309:SF13">
    <property type="entry name" value="FERRIC ENTEROBACTIN TRANSPORT PROTEIN FEPE"/>
    <property type="match status" value="1"/>
</dbReference>
<dbReference type="InterPro" id="IPR027417">
    <property type="entry name" value="P-loop_NTPase"/>
</dbReference>
<comment type="similarity">
    <text evidence="1">Belongs to the CpsD/CapB family.</text>
</comment>
<dbReference type="EC" id="2.7.10.2" evidence="2"/>
<dbReference type="Pfam" id="PF13614">
    <property type="entry name" value="AAA_31"/>
    <property type="match status" value="1"/>
</dbReference>
<dbReference type="Gene3D" id="3.40.50.300">
    <property type="entry name" value="P-loop containing nucleotide triphosphate hydrolases"/>
    <property type="match status" value="1"/>
</dbReference>